<dbReference type="Proteomes" id="UP001217582">
    <property type="component" value="Chromosome 5"/>
</dbReference>
<evidence type="ECO:0000256" key="2">
    <source>
        <dbReference type="ARBA" id="ARBA00022803"/>
    </source>
</evidence>
<keyword evidence="1" id="KW-0677">Repeat</keyword>
<protein>
    <submittedName>
        <fullName evidence="4">Uncharacterized protein</fullName>
    </submittedName>
</protein>
<dbReference type="PANTHER" id="PTHR44858">
    <property type="entry name" value="TETRATRICOPEPTIDE REPEAT PROTEIN 6"/>
    <property type="match status" value="1"/>
</dbReference>
<dbReference type="PANTHER" id="PTHR44858:SF1">
    <property type="entry name" value="UDP-N-ACETYLGLUCOSAMINE--PEPTIDE N-ACETYLGLUCOSAMINYLTRANSFERASE SPINDLY-RELATED"/>
    <property type="match status" value="1"/>
</dbReference>
<feature type="repeat" description="TPR" evidence="3">
    <location>
        <begin position="87"/>
        <end position="120"/>
    </location>
</feature>
<keyword evidence="2 3" id="KW-0802">TPR repeat</keyword>
<gene>
    <name evidence="4" type="ORF">MARU1_002869</name>
</gene>
<keyword evidence="5" id="KW-1185">Reference proteome</keyword>
<name>A0AAJ6CLC6_9BASI</name>
<proteinExistence type="predicted"/>
<dbReference type="InterPro" id="IPR019734">
    <property type="entry name" value="TPR_rpt"/>
</dbReference>
<dbReference type="Gene3D" id="1.25.40.10">
    <property type="entry name" value="Tetratricopeptide repeat domain"/>
    <property type="match status" value="1"/>
</dbReference>
<dbReference type="InterPro" id="IPR050498">
    <property type="entry name" value="Ycf3"/>
</dbReference>
<organism evidence="4 5">
    <name type="scientific">Malassezia arunalokei</name>
    <dbReference type="NCBI Taxonomy" id="1514897"/>
    <lineage>
        <taxon>Eukaryota</taxon>
        <taxon>Fungi</taxon>
        <taxon>Dikarya</taxon>
        <taxon>Basidiomycota</taxon>
        <taxon>Ustilaginomycotina</taxon>
        <taxon>Malasseziomycetes</taxon>
        <taxon>Malasseziales</taxon>
        <taxon>Malasseziaceae</taxon>
        <taxon>Malassezia</taxon>
    </lineage>
</organism>
<dbReference type="EMBL" id="CP119920">
    <property type="protein sequence ID" value="WFD16826.1"/>
    <property type="molecule type" value="Genomic_DNA"/>
</dbReference>
<evidence type="ECO:0000256" key="3">
    <source>
        <dbReference type="PROSITE-ProRule" id="PRU00339"/>
    </source>
</evidence>
<evidence type="ECO:0000313" key="4">
    <source>
        <dbReference type="EMBL" id="WFD16826.1"/>
    </source>
</evidence>
<reference evidence="4 5" key="1">
    <citation type="submission" date="2023-03" db="EMBL/GenBank/DDBJ databases">
        <title>Mating type loci evolution in Malassezia.</title>
        <authorList>
            <person name="Coelho M.A."/>
        </authorList>
    </citation>
    <scope>NUCLEOTIDE SEQUENCE [LARGE SCALE GENOMIC DNA]</scope>
    <source>
        <strain evidence="4 5">CBS 13387</strain>
    </source>
</reference>
<evidence type="ECO:0000256" key="1">
    <source>
        <dbReference type="ARBA" id="ARBA00022737"/>
    </source>
</evidence>
<accession>A0AAJ6CLC6</accession>
<dbReference type="SUPFAM" id="SSF48452">
    <property type="entry name" value="TPR-like"/>
    <property type="match status" value="1"/>
</dbReference>
<dbReference type="AlphaFoldDB" id="A0AAJ6CLC6"/>
<dbReference type="PROSITE" id="PS50005">
    <property type="entry name" value="TPR"/>
    <property type="match status" value="1"/>
</dbReference>
<dbReference type="Pfam" id="PF13432">
    <property type="entry name" value="TPR_16"/>
    <property type="match status" value="1"/>
</dbReference>
<dbReference type="SMART" id="SM00028">
    <property type="entry name" value="TPR"/>
    <property type="match status" value="2"/>
</dbReference>
<sequence>MSWLVRAGRYAKPMLAARARTPVVRVARLHATRVPRAVEQSQGVSLDDPAEGEAQKLLDSGTHALEMGDLERAKGAYRKSVEVHENASAYYNLGICQYQEHNLPGAIESWTQALRLAPDSPDAHTNLASAYIMSKPPQADKALEHLTLAASQSPDDGEIHFNLGTVLEACTYDLLTAGEQLEPAIKAYRKAKECGIDRADQNVRNCMAKLMAARVEVEQQS</sequence>
<evidence type="ECO:0000313" key="5">
    <source>
        <dbReference type="Proteomes" id="UP001217582"/>
    </source>
</evidence>
<dbReference type="InterPro" id="IPR011990">
    <property type="entry name" value="TPR-like_helical_dom_sf"/>
</dbReference>